<evidence type="ECO:0000313" key="4">
    <source>
        <dbReference type="EMBL" id="RHZ07889.1"/>
    </source>
</evidence>
<feature type="non-terminal residue" evidence="3">
    <location>
        <position position="233"/>
    </location>
</feature>
<accession>A0A397EN31</accession>
<dbReference type="Proteomes" id="UP000285712">
    <property type="component" value="Unassembled WGS sequence"/>
</dbReference>
<dbReference type="VEuPathDB" id="FungiDB:H257_12451"/>
<evidence type="ECO:0000313" key="7">
    <source>
        <dbReference type="Proteomes" id="UP000285712"/>
    </source>
</evidence>
<keyword evidence="1" id="KW-0472">Membrane</keyword>
<evidence type="ECO:0000313" key="6">
    <source>
        <dbReference type="Proteomes" id="UP000285430"/>
    </source>
</evidence>
<name>A0A397EN31_APHAT</name>
<dbReference type="EMBL" id="QUTG01006162">
    <property type="protein sequence ID" value="RHY84455.1"/>
    <property type="molecule type" value="Genomic_DNA"/>
</dbReference>
<dbReference type="EMBL" id="QUTE01015340">
    <property type="protein sequence ID" value="RHY99984.1"/>
    <property type="molecule type" value="Genomic_DNA"/>
</dbReference>
<dbReference type="Proteomes" id="UP000285430">
    <property type="component" value="Unassembled WGS sequence"/>
</dbReference>
<sequence length="233" mass="25856">MDELTLGLLREGEAWNANWMAIAEAANGNVSWMQEGAQEGYQFRRFGENKTFYRYCEGCSKNGCPLACEASNSPTICMATLSPYQYPCVTVAGPETGLLLSQARVAITSVFYSVDIVQFRIDFIDNKKPIDWCCILRLVVSLQYVQNMGLGFALYFLSPLLAHSRLFHFVLGAAIGIVCSIALLLYQLYKQSQSTLRLLPGASFLQSASVLTTLAFPVTGLMLLPTLYSLLQW</sequence>
<organism evidence="3 5">
    <name type="scientific">Aphanomyces astaci</name>
    <name type="common">Crayfish plague agent</name>
    <dbReference type="NCBI Taxonomy" id="112090"/>
    <lineage>
        <taxon>Eukaryota</taxon>
        <taxon>Sar</taxon>
        <taxon>Stramenopiles</taxon>
        <taxon>Oomycota</taxon>
        <taxon>Saprolegniomycetes</taxon>
        <taxon>Saprolegniales</taxon>
        <taxon>Verrucalvaceae</taxon>
        <taxon>Aphanomyces</taxon>
    </lineage>
</organism>
<evidence type="ECO:0000313" key="3">
    <source>
        <dbReference type="EMBL" id="RHY99984.1"/>
    </source>
</evidence>
<feature type="transmembrane region" description="Helical" evidence="1">
    <location>
        <begin position="209"/>
        <end position="231"/>
    </location>
</feature>
<feature type="transmembrane region" description="Helical" evidence="1">
    <location>
        <begin position="169"/>
        <end position="189"/>
    </location>
</feature>
<keyword evidence="1" id="KW-0812">Transmembrane</keyword>
<evidence type="ECO:0000256" key="1">
    <source>
        <dbReference type="SAM" id="Phobius"/>
    </source>
</evidence>
<feature type="transmembrane region" description="Helical" evidence="1">
    <location>
        <begin position="135"/>
        <end position="157"/>
    </location>
</feature>
<dbReference type="Proteomes" id="UP000266196">
    <property type="component" value="Unassembled WGS sequence"/>
</dbReference>
<protein>
    <submittedName>
        <fullName evidence="3">Uncharacterized protein</fullName>
    </submittedName>
</protein>
<dbReference type="AlphaFoldDB" id="A0A397EN31"/>
<evidence type="ECO:0000313" key="2">
    <source>
        <dbReference type="EMBL" id="RHY84455.1"/>
    </source>
</evidence>
<reference evidence="5 6" key="1">
    <citation type="submission" date="2018-08" db="EMBL/GenBank/DDBJ databases">
        <title>Aphanomyces genome sequencing and annotation.</title>
        <authorList>
            <person name="Minardi D."/>
            <person name="Oidtmann B."/>
            <person name="Van Der Giezen M."/>
            <person name="Studholme D.J."/>
        </authorList>
    </citation>
    <scope>NUCLEOTIDE SEQUENCE [LARGE SCALE GENOMIC DNA]</scope>
    <source>
        <strain evidence="3 5">197901</strain>
        <strain evidence="4 6">Da</strain>
        <strain evidence="2 7">Sv</strain>
    </source>
</reference>
<keyword evidence="1" id="KW-1133">Transmembrane helix</keyword>
<dbReference type="EMBL" id="QUTH01006161">
    <property type="protein sequence ID" value="RHZ07889.1"/>
    <property type="molecule type" value="Genomic_DNA"/>
</dbReference>
<comment type="caution">
    <text evidence="3">The sequence shown here is derived from an EMBL/GenBank/DDBJ whole genome shotgun (WGS) entry which is preliminary data.</text>
</comment>
<evidence type="ECO:0000313" key="5">
    <source>
        <dbReference type="Proteomes" id="UP000266196"/>
    </source>
</evidence>
<proteinExistence type="predicted"/>
<gene>
    <name evidence="3" type="ORF">DYB31_014556</name>
    <name evidence="2" type="ORF">DYB35_004526</name>
    <name evidence="4" type="ORF">DYB37_006476</name>
</gene>